<sequence>MNKKARRRWFFVGGFRKDDFSLKNERRTESGVLNNLSSEQLQVANDENPTCVTRELSKTFHVSRHMTIYREMEKLV</sequence>
<organism evidence="1 2">
    <name type="scientific">Hymenolepis diminuta</name>
    <name type="common">Rat tapeworm</name>
    <dbReference type="NCBI Taxonomy" id="6216"/>
    <lineage>
        <taxon>Eukaryota</taxon>
        <taxon>Metazoa</taxon>
        <taxon>Spiralia</taxon>
        <taxon>Lophotrochozoa</taxon>
        <taxon>Platyhelminthes</taxon>
        <taxon>Cestoda</taxon>
        <taxon>Eucestoda</taxon>
        <taxon>Cyclophyllidea</taxon>
        <taxon>Hymenolepididae</taxon>
        <taxon>Hymenolepis</taxon>
    </lineage>
</organism>
<dbReference type="Proteomes" id="UP000321570">
    <property type="component" value="Unassembled WGS sequence"/>
</dbReference>
<protein>
    <submittedName>
        <fullName evidence="1">Uncharacterized protein</fullName>
    </submittedName>
</protein>
<name>A0A564XYG2_HYMDI</name>
<proteinExistence type="predicted"/>
<gene>
    <name evidence="1" type="ORF">WMSIL1_LOCUS1195</name>
</gene>
<keyword evidence="2" id="KW-1185">Reference proteome</keyword>
<evidence type="ECO:0000313" key="1">
    <source>
        <dbReference type="EMBL" id="VUZ40055.1"/>
    </source>
</evidence>
<reference evidence="1 2" key="1">
    <citation type="submission" date="2019-07" db="EMBL/GenBank/DDBJ databases">
        <authorList>
            <person name="Jastrzebski P J."/>
            <person name="Paukszto L."/>
            <person name="Jastrzebski P J."/>
        </authorList>
    </citation>
    <scope>NUCLEOTIDE SEQUENCE [LARGE SCALE GENOMIC DNA]</scope>
    <source>
        <strain evidence="1 2">WMS-il1</strain>
    </source>
</reference>
<evidence type="ECO:0000313" key="2">
    <source>
        <dbReference type="Proteomes" id="UP000321570"/>
    </source>
</evidence>
<dbReference type="AlphaFoldDB" id="A0A564XYG2"/>
<dbReference type="EMBL" id="CABIJS010000027">
    <property type="protein sequence ID" value="VUZ40055.1"/>
    <property type="molecule type" value="Genomic_DNA"/>
</dbReference>
<accession>A0A564XYG2</accession>